<evidence type="ECO:0000313" key="2">
    <source>
        <dbReference type="EMBL" id="TRY91401.1"/>
    </source>
</evidence>
<feature type="domain" description="F5/8 type C" evidence="1">
    <location>
        <begin position="117"/>
        <end position="230"/>
    </location>
</feature>
<comment type="caution">
    <text evidence="2">The sequence shown here is derived from an EMBL/GenBank/DDBJ whole genome shotgun (WGS) entry which is preliminary data.</text>
</comment>
<evidence type="ECO:0000313" key="3">
    <source>
        <dbReference type="Proteomes" id="UP000316079"/>
    </source>
</evidence>
<evidence type="ECO:0000259" key="1">
    <source>
        <dbReference type="PROSITE" id="PS50022"/>
    </source>
</evidence>
<dbReference type="PANTHER" id="PTHR24543">
    <property type="entry name" value="MULTICOPPER OXIDASE-RELATED"/>
    <property type="match status" value="1"/>
</dbReference>
<dbReference type="EMBL" id="SRMA01025749">
    <property type="protein sequence ID" value="TRY91401.1"/>
    <property type="molecule type" value="Genomic_DNA"/>
</dbReference>
<dbReference type="InterPro" id="IPR008979">
    <property type="entry name" value="Galactose-bd-like_sf"/>
</dbReference>
<dbReference type="PROSITE" id="PS01285">
    <property type="entry name" value="FA58C_1"/>
    <property type="match status" value="1"/>
</dbReference>
<dbReference type="STRING" id="623744.A0A553QN43"/>
<organism evidence="2 3">
    <name type="scientific">Danionella cerebrum</name>
    <dbReference type="NCBI Taxonomy" id="2873325"/>
    <lineage>
        <taxon>Eukaryota</taxon>
        <taxon>Metazoa</taxon>
        <taxon>Chordata</taxon>
        <taxon>Craniata</taxon>
        <taxon>Vertebrata</taxon>
        <taxon>Euteleostomi</taxon>
        <taxon>Actinopterygii</taxon>
        <taxon>Neopterygii</taxon>
        <taxon>Teleostei</taxon>
        <taxon>Ostariophysi</taxon>
        <taxon>Cypriniformes</taxon>
        <taxon>Danionidae</taxon>
        <taxon>Danioninae</taxon>
        <taxon>Danionella</taxon>
    </lineage>
</organism>
<dbReference type="PROSITE" id="PS50022">
    <property type="entry name" value="FA58C_3"/>
    <property type="match status" value="1"/>
</dbReference>
<sequence length="230" mass="25457">MIMGSNRIEKCDEALVTPLTHNAFTSSSVFTSGYAPGYAKLNKRGAGVSDYFNGFLHVSSFQAYCMTGISIHPALSLKSPGLCMNDHYETPTGMACTAVTIVIQDSLSFMLHSSARKHVPKLAFVPHVLDMFGFTRQGMYRSVSMEVVLQGSDETKVSPEGAGGWSPLDSDHYQWLQVDLGSRKQVTAIATQGRYSSSDWTTRYRLLYSDSGRNWKPYHQDGNIWVSSTE</sequence>
<reference evidence="2 3" key="1">
    <citation type="journal article" date="2019" name="Sci. Data">
        <title>Hybrid genome assembly and annotation of Danionella translucida.</title>
        <authorList>
            <person name="Kadobianskyi M."/>
            <person name="Schulze L."/>
            <person name="Schuelke M."/>
            <person name="Judkewitz B."/>
        </authorList>
    </citation>
    <scope>NUCLEOTIDE SEQUENCE [LARGE SCALE GENOMIC DNA]</scope>
    <source>
        <strain evidence="2 3">Bolton</strain>
    </source>
</reference>
<dbReference type="OrthoDB" id="26719at2759"/>
<dbReference type="Gene3D" id="2.60.120.260">
    <property type="entry name" value="Galactose-binding domain-like"/>
    <property type="match status" value="1"/>
</dbReference>
<name>A0A553QN43_9TELE</name>
<dbReference type="SUPFAM" id="SSF49785">
    <property type="entry name" value="Galactose-binding domain-like"/>
    <property type="match status" value="1"/>
</dbReference>
<gene>
    <name evidence="2" type="ORF">DNTS_029744</name>
</gene>
<dbReference type="InterPro" id="IPR000421">
    <property type="entry name" value="FA58C"/>
</dbReference>
<accession>A0A553QN43</accession>
<proteinExistence type="predicted"/>
<dbReference type="Proteomes" id="UP000316079">
    <property type="component" value="Unassembled WGS sequence"/>
</dbReference>
<dbReference type="AlphaFoldDB" id="A0A553QN43"/>
<protein>
    <recommendedName>
        <fullName evidence="1">F5/8 type C domain-containing protein</fullName>
    </recommendedName>
</protein>
<keyword evidence="3" id="KW-1185">Reference proteome</keyword>
<dbReference type="PANTHER" id="PTHR24543:SF325">
    <property type="entry name" value="F5_8 TYPE C DOMAIN-CONTAINING PROTEIN"/>
    <property type="match status" value="1"/>
</dbReference>
<dbReference type="Pfam" id="PF00754">
    <property type="entry name" value="F5_F8_type_C"/>
    <property type="match status" value="1"/>
</dbReference>